<gene>
    <name evidence="1" type="ORF">D3867_24025</name>
</gene>
<sequence>MAQHSGVGCPALVGEIRFGKGRAAGLDQRLARRSHSFDQRLLLPDHQVTALPTNDMPAQAVFIADLLECCLTLQRP</sequence>
<evidence type="ECO:0000313" key="1">
    <source>
        <dbReference type="EMBL" id="QCO05075.1"/>
    </source>
</evidence>
<name>A0A4D8Q456_AZOBR</name>
<dbReference type="EMBL" id="CP032332">
    <property type="protein sequence ID" value="QCO05075.1"/>
    <property type="molecule type" value="Genomic_DNA"/>
</dbReference>
<geneLocation type="plasmid" evidence="1">
    <name>p2</name>
</geneLocation>
<keyword evidence="1" id="KW-0614">Plasmid</keyword>
<accession>A0A4D8Q456</accession>
<evidence type="ECO:0000313" key="2">
    <source>
        <dbReference type="Proteomes" id="UP000298596"/>
    </source>
</evidence>
<protein>
    <submittedName>
        <fullName evidence="1">Uncharacterized protein</fullName>
    </submittedName>
</protein>
<reference evidence="1 2" key="1">
    <citation type="submission" date="2018-09" db="EMBL/GenBank/DDBJ databases">
        <title>Whole genome based analysis of evolution and adaptive divergence in Indian and Brazilian strains of Azospirillum brasilense.</title>
        <authorList>
            <person name="Singh C."/>
            <person name="Tripathi A.K."/>
        </authorList>
    </citation>
    <scope>NUCLEOTIDE SEQUENCE [LARGE SCALE GENOMIC DNA]</scope>
    <source>
        <strain evidence="1 2">MTCC4036</strain>
        <plasmid evidence="1 2">p2</plasmid>
    </source>
</reference>
<organism evidence="1 2">
    <name type="scientific">Azospirillum brasilense</name>
    <dbReference type="NCBI Taxonomy" id="192"/>
    <lineage>
        <taxon>Bacteria</taxon>
        <taxon>Pseudomonadati</taxon>
        <taxon>Pseudomonadota</taxon>
        <taxon>Alphaproteobacteria</taxon>
        <taxon>Rhodospirillales</taxon>
        <taxon>Azospirillaceae</taxon>
        <taxon>Azospirillum</taxon>
    </lineage>
</organism>
<dbReference type="AlphaFoldDB" id="A0A4D8Q456"/>
<dbReference type="Proteomes" id="UP000298596">
    <property type="component" value="Plasmid p2"/>
</dbReference>
<proteinExistence type="predicted"/>